<evidence type="ECO:0000256" key="2">
    <source>
        <dbReference type="ARBA" id="ARBA00008954"/>
    </source>
</evidence>
<proteinExistence type="inferred from homology"/>
<dbReference type="PIRSF" id="PIRSF000521">
    <property type="entry name" value="Transaminase_4ab_Lys_Orn"/>
    <property type="match status" value="1"/>
</dbReference>
<dbReference type="PROSITE" id="PS00600">
    <property type="entry name" value="AA_TRANSFER_CLASS_3"/>
    <property type="match status" value="1"/>
</dbReference>
<dbReference type="STRING" id="1318628.MARLIPOL_07134"/>
<dbReference type="PATRIC" id="fig|1318628.3.peg.1428"/>
<dbReference type="Gene3D" id="3.40.640.10">
    <property type="entry name" value="Type I PLP-dependent aspartate aminotransferase-like (Major domain)"/>
    <property type="match status" value="1"/>
</dbReference>
<dbReference type="Proteomes" id="UP000016540">
    <property type="component" value="Unassembled WGS sequence"/>
</dbReference>
<evidence type="ECO:0000256" key="1">
    <source>
        <dbReference type="ARBA" id="ARBA00001933"/>
    </source>
</evidence>
<keyword evidence="3 7" id="KW-0032">Aminotransferase</keyword>
<dbReference type="GO" id="GO:0008483">
    <property type="term" value="F:transaminase activity"/>
    <property type="evidence" value="ECO:0007669"/>
    <property type="project" value="UniProtKB-KW"/>
</dbReference>
<dbReference type="InterPro" id="IPR015422">
    <property type="entry name" value="PyrdxlP-dep_Trfase_small"/>
</dbReference>
<dbReference type="CDD" id="cd00610">
    <property type="entry name" value="OAT_like"/>
    <property type="match status" value="1"/>
</dbReference>
<dbReference type="InterPro" id="IPR015424">
    <property type="entry name" value="PyrdxlP-dep_Trfase"/>
</dbReference>
<organism evidence="7 8">
    <name type="scientific">Marinobacter lipolyticus SM19</name>
    <dbReference type="NCBI Taxonomy" id="1318628"/>
    <lineage>
        <taxon>Bacteria</taxon>
        <taxon>Pseudomonadati</taxon>
        <taxon>Pseudomonadota</taxon>
        <taxon>Gammaproteobacteria</taxon>
        <taxon>Pseudomonadales</taxon>
        <taxon>Marinobacteraceae</taxon>
        <taxon>Marinobacter</taxon>
    </lineage>
</organism>
<name>R8B1P3_9GAMM</name>
<dbReference type="HOGENOM" id="CLU_016922_4_1_6"/>
<dbReference type="NCBIfam" id="NF004767">
    <property type="entry name" value="PRK06105.1"/>
    <property type="match status" value="1"/>
</dbReference>
<dbReference type="eggNOG" id="COG0161">
    <property type="taxonomic scope" value="Bacteria"/>
</dbReference>
<dbReference type="SUPFAM" id="SSF53383">
    <property type="entry name" value="PLP-dependent transferases"/>
    <property type="match status" value="1"/>
</dbReference>
<dbReference type="AlphaFoldDB" id="R8B1P3"/>
<keyword evidence="4 7" id="KW-0808">Transferase</keyword>
<dbReference type="InterPro" id="IPR049704">
    <property type="entry name" value="Aminotrans_3_PPA_site"/>
</dbReference>
<dbReference type="GO" id="GO:0030170">
    <property type="term" value="F:pyridoxal phosphate binding"/>
    <property type="evidence" value="ECO:0007669"/>
    <property type="project" value="InterPro"/>
</dbReference>
<reference evidence="7 8" key="1">
    <citation type="journal article" date="2013" name="Genome Announc.">
        <title>Draft Genome Sequence of the Moderately Halophilic Bacterium Marinobacter lipolyticus Strain SM19.</title>
        <authorList>
            <person name="Papke R.T."/>
            <person name="de la Haba R.R."/>
            <person name="Infante-Dominguez C."/>
            <person name="Perez D."/>
            <person name="Sanchez-Porro C."/>
            <person name="Lapierre P."/>
            <person name="Ventosa A."/>
        </authorList>
    </citation>
    <scope>NUCLEOTIDE SEQUENCE [LARGE SCALE GENOMIC DNA]</scope>
    <source>
        <strain evidence="7 8">SM19</strain>
    </source>
</reference>
<evidence type="ECO:0000256" key="5">
    <source>
        <dbReference type="ARBA" id="ARBA00022898"/>
    </source>
</evidence>
<evidence type="ECO:0000313" key="8">
    <source>
        <dbReference type="Proteomes" id="UP000016540"/>
    </source>
</evidence>
<evidence type="ECO:0000256" key="4">
    <source>
        <dbReference type="ARBA" id="ARBA00022679"/>
    </source>
</evidence>
<accession>R8B1P3</accession>
<protein>
    <submittedName>
        <fullName evidence="7">Aminotransferase</fullName>
    </submittedName>
</protein>
<dbReference type="PANTHER" id="PTHR43094:SF1">
    <property type="entry name" value="AMINOTRANSFERASE CLASS-III"/>
    <property type="match status" value="1"/>
</dbReference>
<dbReference type="EMBL" id="ASAD01000010">
    <property type="protein sequence ID" value="EON92506.1"/>
    <property type="molecule type" value="Genomic_DNA"/>
</dbReference>
<evidence type="ECO:0000256" key="3">
    <source>
        <dbReference type="ARBA" id="ARBA00022576"/>
    </source>
</evidence>
<dbReference type="InterPro" id="IPR005814">
    <property type="entry name" value="Aminotrans_3"/>
</dbReference>
<dbReference type="InterPro" id="IPR015421">
    <property type="entry name" value="PyrdxlP-dep_Trfase_major"/>
</dbReference>
<evidence type="ECO:0000256" key="6">
    <source>
        <dbReference type="RuleBase" id="RU003560"/>
    </source>
</evidence>
<dbReference type="PANTHER" id="PTHR43094">
    <property type="entry name" value="AMINOTRANSFERASE"/>
    <property type="match status" value="1"/>
</dbReference>
<keyword evidence="5 6" id="KW-0663">Pyridoxal phosphate</keyword>
<keyword evidence="8" id="KW-1185">Reference proteome</keyword>
<comment type="caution">
    <text evidence="7">The sequence shown here is derived from an EMBL/GenBank/DDBJ whole genome shotgun (WGS) entry which is preliminary data.</text>
</comment>
<dbReference type="NCBIfam" id="NF005682">
    <property type="entry name" value="PRK07480.1"/>
    <property type="match status" value="1"/>
</dbReference>
<comment type="similarity">
    <text evidence="2 6">Belongs to the class-III pyridoxal-phosphate-dependent aminotransferase family.</text>
</comment>
<dbReference type="Gene3D" id="3.90.1150.10">
    <property type="entry name" value="Aspartate Aminotransferase, domain 1"/>
    <property type="match status" value="1"/>
</dbReference>
<gene>
    <name evidence="7" type="ORF">MARLIPOL_07134</name>
</gene>
<comment type="cofactor">
    <cofactor evidence="1">
        <name>pyridoxal 5'-phosphate</name>
        <dbReference type="ChEBI" id="CHEBI:597326"/>
    </cofactor>
</comment>
<dbReference type="Pfam" id="PF00202">
    <property type="entry name" value="Aminotran_3"/>
    <property type="match status" value="1"/>
</dbReference>
<dbReference type="FunFam" id="3.40.640.10:FF:000014">
    <property type="entry name" value="Adenosylmethionine-8-amino-7-oxononanoate aminotransferase, probable"/>
    <property type="match status" value="1"/>
</dbReference>
<evidence type="ECO:0000313" key="7">
    <source>
        <dbReference type="EMBL" id="EON92506.1"/>
    </source>
</evidence>
<dbReference type="GO" id="GO:0005829">
    <property type="term" value="C:cytosol"/>
    <property type="evidence" value="ECO:0007669"/>
    <property type="project" value="TreeGrafter"/>
</dbReference>
<sequence length="468" mass="51542">METVMPYTTKIPNTETHNAVRDTDARHHLHPFTDTQALNRKGARVITRAEGVHVWDSDGNQLIDGMAGLWCVNLGYGRQELINAAHEQMQVLPYYNTFFQSTHSPVTSLAQAIADITPGDLNRIFFANSGSEAIDTIIRMVRHYWTLKGKPYRKLLIARENAYHGSTLGGASLGGMPHMHGQCAPLLPGIHCIRQPYWYGEADGLSEDEFGLIRARELEEKLLEVGPDNVAAFVGEPIQGAGGVIVPPRTYWPEIQRICRKYDVLLVADEVICGFGRTGQWFGSQTFDFQPDIMSMAKGLSSGYMPISAVAVGDRIADTLIESGDDFSHGFTYSGHPVAAAVALENIRILQDERIIESVASDIGPYFQARLRDTLSEHPLCGHIEGTGLIAGLALVKDRKTRTFFDEDVGTLCRDECTNNGLIARACGNRMVLSPPLVISRTEVDEMVDRLRVALDRTYARVGGISAA</sequence>